<proteinExistence type="predicted"/>
<dbReference type="Gene3D" id="1.25.40.10">
    <property type="entry name" value="Tetratricopeptide repeat domain"/>
    <property type="match status" value="3"/>
</dbReference>
<dbReference type="InterPro" id="IPR001387">
    <property type="entry name" value="Cro/C1-type_HTH"/>
</dbReference>
<dbReference type="CDD" id="cd00093">
    <property type="entry name" value="HTH_XRE"/>
    <property type="match status" value="1"/>
</dbReference>
<feature type="compositionally biased region" description="Basic and acidic residues" evidence="1">
    <location>
        <begin position="14"/>
        <end position="23"/>
    </location>
</feature>
<keyword evidence="4" id="KW-1185">Reference proteome</keyword>
<evidence type="ECO:0000313" key="4">
    <source>
        <dbReference type="Proteomes" id="UP001553148"/>
    </source>
</evidence>
<dbReference type="SUPFAM" id="SSF81901">
    <property type="entry name" value="HCP-like"/>
    <property type="match status" value="3"/>
</dbReference>
<dbReference type="RefSeq" id="WP_239513294.1">
    <property type="nucleotide sequence ID" value="NZ_JBFAUJ010000016.1"/>
</dbReference>
<dbReference type="EMBL" id="JBFAUJ010000016">
    <property type="protein sequence ID" value="MEV8463629.1"/>
    <property type="molecule type" value="Genomic_DNA"/>
</dbReference>
<evidence type="ECO:0000313" key="3">
    <source>
        <dbReference type="EMBL" id="MEV8463629.1"/>
    </source>
</evidence>
<gene>
    <name evidence="3" type="ORF">AB0470_29300</name>
</gene>
<feature type="domain" description="HTH cro/C1-type" evidence="2">
    <location>
        <begin position="56"/>
        <end position="111"/>
    </location>
</feature>
<dbReference type="SMART" id="SM00530">
    <property type="entry name" value="HTH_XRE"/>
    <property type="match status" value="1"/>
</dbReference>
<dbReference type="SUPFAM" id="SSF47413">
    <property type="entry name" value="lambda repressor-like DNA-binding domains"/>
    <property type="match status" value="1"/>
</dbReference>
<dbReference type="Gene3D" id="1.10.260.40">
    <property type="entry name" value="lambda repressor-like DNA-binding domains"/>
    <property type="match status" value="1"/>
</dbReference>
<sequence>MAVEVPSFEKGVFDRVPRAKMNTDEQPGVGEGDEARRVETDEVRDPSALAELRSRLEAGRIARGLNQTELARAAGLGRTTVSRALSSSAPGPSSDTVGALGRALRLDVTMLLGLLEAAYGRGPAAAADAALPGKPIRLWDPHDLEVHFAVEVPGAGTTYNPSQKRGRTGRSGRLPAYVRRPHDEHLVAIVEAAEGGHSGMAVLVGSSSTGKTRACWEAIQPLAATGWRLWHPFDPTRADAALADLHRVEPRTVVWLNDSQQYLGGDHGERIAAALHGLLTDVGRSPVLVLGTLWPEYQNTYLALPPSGCPDPHAQVRALLAGRLITLPDSFDNTAINKAMALASAGDRQLAHALSHVDNGRLTQFLAGAPELLRRYDTASPPVRALLEVAIDARRLGAGLHLPVSFLEQAVEDYLSDDEYDDLADNWLDQAFADVTHPVHGRLAPLRRVRPRPARRSSAARAPSAPAYRLADYLEQHGRRLRARLCPPESFWQAAHDHLPPESLSNLAEAARIRHRSHWAERLAQRAADAGSATALARLAQLRKANGSWQEADQLFRQAVEAGSTDALIRLAVMREEAGHRGEAEDFAQQAADAGDIRGLGQLAELREAWGNREDAERLAVRAALAGDTGPLVRLAEKRELAGSTKGAERLGQLAANAGDTTALVRLAAIRETYGSRNGAQRLYQRAARVGNASALVRLAVEQEAAGNRHGAEQLAWRAADMGQSFALVRLAEMREAAGARQEAEKLAQQAIDAGHRFALLRIAAMREAAGDHKGAEHLCRQAAEAGNPTAVARLVEMRESAGDREGATLLAREAAKEGNPSAASRLADLREAAGDRQEAEHLAALAADIGDSSALARLAEMRELAGDAPGAERLAQDAAERGNTSALLRLADMREAAGDHKSAGQLVRLAAHAGDTEATARVALMRERAGDSKQADLFARLAADAGNPSALARLRELRSADRGTTASLE</sequence>
<organism evidence="3 4">
    <name type="scientific">Streptomyces griseosporeus</name>
    <dbReference type="NCBI Taxonomy" id="1910"/>
    <lineage>
        <taxon>Bacteria</taxon>
        <taxon>Bacillati</taxon>
        <taxon>Actinomycetota</taxon>
        <taxon>Actinomycetes</taxon>
        <taxon>Kitasatosporales</taxon>
        <taxon>Streptomycetaceae</taxon>
        <taxon>Streptomyces</taxon>
    </lineage>
</organism>
<dbReference type="InterPro" id="IPR010982">
    <property type="entry name" value="Lambda_DNA-bd_dom_sf"/>
</dbReference>
<feature type="region of interest" description="Disordered" evidence="1">
    <location>
        <begin position="14"/>
        <end position="44"/>
    </location>
</feature>
<dbReference type="PROSITE" id="PS50943">
    <property type="entry name" value="HTH_CROC1"/>
    <property type="match status" value="1"/>
</dbReference>
<name>A0ABV3KWG3_STRGS</name>
<evidence type="ECO:0000259" key="2">
    <source>
        <dbReference type="PROSITE" id="PS50943"/>
    </source>
</evidence>
<dbReference type="Pfam" id="PF01381">
    <property type="entry name" value="HTH_3"/>
    <property type="match status" value="1"/>
</dbReference>
<evidence type="ECO:0000256" key="1">
    <source>
        <dbReference type="SAM" id="MobiDB-lite"/>
    </source>
</evidence>
<protein>
    <submittedName>
        <fullName evidence="3">Helix-turn-helix domain-containing protein</fullName>
    </submittedName>
</protein>
<dbReference type="Proteomes" id="UP001553148">
    <property type="component" value="Unassembled WGS sequence"/>
</dbReference>
<dbReference type="PANTHER" id="PTHR11102">
    <property type="entry name" value="SEL-1-LIKE PROTEIN"/>
    <property type="match status" value="1"/>
</dbReference>
<feature type="region of interest" description="Disordered" evidence="1">
    <location>
        <begin position="155"/>
        <end position="175"/>
    </location>
</feature>
<reference evidence="3 4" key="1">
    <citation type="submission" date="2024-06" db="EMBL/GenBank/DDBJ databases">
        <title>The Natural Products Discovery Center: Release of the First 8490 Sequenced Strains for Exploring Actinobacteria Biosynthetic Diversity.</title>
        <authorList>
            <person name="Kalkreuter E."/>
            <person name="Kautsar S.A."/>
            <person name="Yang D."/>
            <person name="Bader C.D."/>
            <person name="Teijaro C.N."/>
            <person name="Fluegel L."/>
            <person name="Davis C.M."/>
            <person name="Simpson J.R."/>
            <person name="Lauterbach L."/>
            <person name="Steele A.D."/>
            <person name="Gui C."/>
            <person name="Meng S."/>
            <person name="Li G."/>
            <person name="Viehrig K."/>
            <person name="Ye F."/>
            <person name="Su P."/>
            <person name="Kiefer A.F."/>
            <person name="Nichols A."/>
            <person name="Cepeda A.J."/>
            <person name="Yan W."/>
            <person name="Fan B."/>
            <person name="Jiang Y."/>
            <person name="Adhikari A."/>
            <person name="Zheng C.-J."/>
            <person name="Schuster L."/>
            <person name="Cowan T.M."/>
            <person name="Smanski M.J."/>
            <person name="Chevrette M.G."/>
            <person name="De Carvalho L.P.S."/>
            <person name="Shen B."/>
        </authorList>
    </citation>
    <scope>NUCLEOTIDE SEQUENCE [LARGE SCALE GENOMIC DNA]</scope>
    <source>
        <strain evidence="3 4">NPDC052360</strain>
    </source>
</reference>
<dbReference type="InterPro" id="IPR050767">
    <property type="entry name" value="Sel1_AlgK"/>
</dbReference>
<comment type="caution">
    <text evidence="3">The sequence shown here is derived from an EMBL/GenBank/DDBJ whole genome shotgun (WGS) entry which is preliminary data.</text>
</comment>
<feature type="compositionally biased region" description="Basic and acidic residues" evidence="1">
    <location>
        <begin position="33"/>
        <end position="44"/>
    </location>
</feature>
<accession>A0ABV3KWG3</accession>
<dbReference type="PANTHER" id="PTHR11102:SF160">
    <property type="entry name" value="ERAD-ASSOCIATED E3 UBIQUITIN-PROTEIN LIGASE COMPONENT HRD3"/>
    <property type="match status" value="1"/>
</dbReference>
<dbReference type="InterPro" id="IPR011990">
    <property type="entry name" value="TPR-like_helical_dom_sf"/>
</dbReference>